<organism evidence="2 3">
    <name type="scientific">Nitrospirillum amazonense</name>
    <dbReference type="NCBI Taxonomy" id="28077"/>
    <lineage>
        <taxon>Bacteria</taxon>
        <taxon>Pseudomonadati</taxon>
        <taxon>Pseudomonadota</taxon>
        <taxon>Alphaproteobacteria</taxon>
        <taxon>Rhodospirillales</taxon>
        <taxon>Azospirillaceae</taxon>
        <taxon>Nitrospirillum</taxon>
    </lineage>
</organism>
<keyword evidence="3" id="KW-1185">Reference proteome</keyword>
<dbReference type="Pfam" id="PF18593">
    <property type="entry name" value="CdiI_2"/>
    <property type="match status" value="1"/>
</dbReference>
<protein>
    <recommendedName>
        <fullName evidence="1">CdiI immunity protein domain-containing protein</fullName>
    </recommendedName>
</protein>
<feature type="domain" description="CdiI immunity protein" evidence="1">
    <location>
        <begin position="8"/>
        <end position="89"/>
    </location>
</feature>
<evidence type="ECO:0000313" key="2">
    <source>
        <dbReference type="EMBL" id="TWB42592.1"/>
    </source>
</evidence>
<dbReference type="OrthoDB" id="8395273at2"/>
<comment type="caution">
    <text evidence="2">The sequence shown here is derived from an EMBL/GenBank/DDBJ whole genome shotgun (WGS) entry which is preliminary data.</text>
</comment>
<proteinExistence type="predicted"/>
<dbReference type="Proteomes" id="UP000315751">
    <property type="component" value="Unassembled WGS sequence"/>
</dbReference>
<gene>
    <name evidence="2" type="ORF">FBZ90_106192</name>
</gene>
<sequence>MESAIEREFPALLQIIGGYLNQDHTIYGPKLEDAVKAFIDDASADEITEGRENIARFLRAKADHLDAALEELTSGDWARKPGTSAREYLLWLDGLLARA</sequence>
<accession>A0A560H8C2</accession>
<evidence type="ECO:0000313" key="3">
    <source>
        <dbReference type="Proteomes" id="UP000315751"/>
    </source>
</evidence>
<name>A0A560H8C2_9PROT</name>
<dbReference type="EMBL" id="VITR01000006">
    <property type="protein sequence ID" value="TWB42592.1"/>
    <property type="molecule type" value="Genomic_DNA"/>
</dbReference>
<dbReference type="InterPro" id="IPR041129">
    <property type="entry name" value="CdiI_2"/>
</dbReference>
<evidence type="ECO:0000259" key="1">
    <source>
        <dbReference type="Pfam" id="PF18593"/>
    </source>
</evidence>
<dbReference type="AlphaFoldDB" id="A0A560H8C2"/>
<dbReference type="RefSeq" id="WP_145732334.1">
    <property type="nucleotide sequence ID" value="NZ_VITR01000006.1"/>
</dbReference>
<reference evidence="2 3" key="1">
    <citation type="submission" date="2019-06" db="EMBL/GenBank/DDBJ databases">
        <title>Genomic Encyclopedia of Type Strains, Phase IV (KMG-V): Genome sequencing to study the core and pangenomes of soil and plant-associated prokaryotes.</title>
        <authorList>
            <person name="Whitman W."/>
        </authorList>
    </citation>
    <scope>NUCLEOTIDE SEQUENCE [LARGE SCALE GENOMIC DNA]</scope>
    <source>
        <strain evidence="2 3">BR 11622</strain>
    </source>
</reference>